<evidence type="ECO:0000313" key="2">
    <source>
        <dbReference type="Proteomes" id="UP000004773"/>
    </source>
</evidence>
<evidence type="ECO:0008006" key="3">
    <source>
        <dbReference type="Google" id="ProtNLM"/>
    </source>
</evidence>
<protein>
    <recommendedName>
        <fullName evidence="3">BppU N-terminal domain-containing protein</fullName>
    </recommendedName>
</protein>
<dbReference type="EMBL" id="ACRO01000047">
    <property type="protein sequence ID" value="EGF86002.1"/>
    <property type="molecule type" value="Genomic_DNA"/>
</dbReference>
<proteinExistence type="predicted"/>
<reference evidence="1 2" key="1">
    <citation type="submission" date="2011-03" db="EMBL/GenBank/DDBJ databases">
        <title>The Genome Sequence of Gemella haemolysans M341.</title>
        <authorList>
            <consortium name="The Broad Institute Genome Sequencing Platform"/>
            <consortium name="The Broad Institute Genome Sequencing Center for Infectious Disease"/>
            <person name="Earl A."/>
            <person name="Ward D."/>
            <person name="Feldgarden M."/>
            <person name="Gevers D."/>
            <person name="Sibley C.D."/>
            <person name="Field T.R."/>
            <person name="Grinwis M."/>
            <person name="Eshaghurshan C.S."/>
            <person name="Surette M.G."/>
            <person name="Young S.K."/>
            <person name="Zeng Q."/>
            <person name="Gargeya S."/>
            <person name="Fitzgerald M."/>
            <person name="Haas B."/>
            <person name="Abouelleil A."/>
            <person name="Alvarado L."/>
            <person name="Arachchi H.M."/>
            <person name="Berlin A."/>
            <person name="Brown A."/>
            <person name="Chapman S.B."/>
            <person name="Chen Z."/>
            <person name="Dunbar C."/>
            <person name="Freedman E."/>
            <person name="Gearin G."/>
            <person name="Gellesch M."/>
            <person name="Goldberg J."/>
            <person name="Griggs A."/>
            <person name="Gujja S."/>
            <person name="Heilman E.R."/>
            <person name="Heiman D."/>
            <person name="Howarth C."/>
            <person name="Larson L."/>
            <person name="Lui A."/>
            <person name="MacDonald P.J.P."/>
            <person name="Mehta T."/>
            <person name="Montmayeur A."/>
            <person name="Murphy C."/>
            <person name="Neiman D."/>
            <person name="Pearson M."/>
            <person name="Priest M."/>
            <person name="Roberts A."/>
            <person name="Saif S."/>
            <person name="Shea T."/>
            <person name="Shenoy N."/>
            <person name="Sisk P."/>
            <person name="Stolte C."/>
            <person name="Sykes S."/>
            <person name="White J."/>
            <person name="Yandava C."/>
            <person name="Wortman J."/>
            <person name="Nusbaum C."/>
            <person name="Birren B."/>
        </authorList>
    </citation>
    <scope>NUCLEOTIDE SEQUENCE [LARGE SCALE GENOMIC DNA]</scope>
    <source>
        <strain evidence="1 2">M341</strain>
    </source>
</reference>
<comment type="caution">
    <text evidence="1">The sequence shown here is derived from an EMBL/GenBank/DDBJ whole genome shotgun (WGS) entry which is preliminary data.</text>
</comment>
<sequence>MKKLIKLDFNNTTRERKTEDSYSELYSYDKNNGSFEFEILNDTLTTEKVIALFKFTESNKVWKTTGTVEGNKVHVTFDTTLITQNETVICYLYFDEEQRTSDTFRFKFKVKVSEIHKMSRYEVKERFINNTVIVDRLDVVTKEELKEALKNVGGIATEGLLTEVKAEELYAKKSEAVDNTNFELVKNRLLALELKTDKDTVYDDSEVKERLTTLENKPPVDLSGYATKEELRNVSGGQPLADNLVTKEELENKHYISDISNLATKEELQEVRNSQPTVDTSNLVTRDELTAKNFLTEHQSLDNLVTKQELEEKQYLTAHQDLSEYAKKSELYNDTDIKQRLTTLESKPNIDTSNFITNEQLEAKHYLTEHQTLTHLATTSDLEALRNVAVSKSELSKKVDATEYNSFKDSVVTKTELTEKGYLTEHQNLDGYAKKSELETLNQTLSLTNGVLSISGGNSVALPASQYEIHGTGMPNGVVEAEIGTTYIDKNKTNGAFKWIKTTNGGNQGWEVLTGDTGWRTLNSTSKLTVEGRTSTIKIRRVNNLVTYNFGGLQWGWFGIVRRGGAGYVEHKSSGERGTKVLPVDGIPSGFRSEASLVGGTYDDKGRPYGVWYLGGVNDSNYIQFTFNDPIPTDRDIRDIRVSAVSYLTSEPWPTQLP</sequence>
<dbReference type="RefSeq" id="WP_003147980.1">
    <property type="nucleotide sequence ID" value="NZ_GL883586.1"/>
</dbReference>
<evidence type="ECO:0000313" key="1">
    <source>
        <dbReference type="EMBL" id="EGF86002.1"/>
    </source>
</evidence>
<name>A0AA87AJN2_9BACL</name>
<organism evidence="1 2">
    <name type="scientific">Gemella haemolysans M341</name>
    <dbReference type="NCBI Taxonomy" id="562981"/>
    <lineage>
        <taxon>Bacteria</taxon>
        <taxon>Bacillati</taxon>
        <taxon>Bacillota</taxon>
        <taxon>Bacilli</taxon>
        <taxon>Bacillales</taxon>
        <taxon>Gemellaceae</taxon>
        <taxon>Gemella</taxon>
    </lineage>
</organism>
<dbReference type="Proteomes" id="UP000004773">
    <property type="component" value="Unassembled WGS sequence"/>
</dbReference>
<dbReference type="AlphaFoldDB" id="A0AA87AJN2"/>
<gene>
    <name evidence="1" type="ORF">HMPREF0428_01804</name>
</gene>
<accession>A0AA87AJN2</accession>